<evidence type="ECO:0000256" key="3">
    <source>
        <dbReference type="ARBA" id="ARBA00022989"/>
    </source>
</evidence>
<name>A0A3S2UDE2_9BURK</name>
<feature type="transmembrane region" description="Helical" evidence="5">
    <location>
        <begin position="79"/>
        <end position="99"/>
    </location>
</feature>
<dbReference type="AlphaFoldDB" id="A0A3S2UDE2"/>
<keyword evidence="8" id="KW-1185">Reference proteome</keyword>
<evidence type="ECO:0000256" key="4">
    <source>
        <dbReference type="ARBA" id="ARBA00023136"/>
    </source>
</evidence>
<dbReference type="EMBL" id="SACM01000003">
    <property type="protein sequence ID" value="RVT85047.1"/>
    <property type="molecule type" value="Genomic_DNA"/>
</dbReference>
<feature type="domain" description="NnrU" evidence="6">
    <location>
        <begin position="5"/>
        <end position="192"/>
    </location>
</feature>
<dbReference type="RefSeq" id="WP_127683449.1">
    <property type="nucleotide sequence ID" value="NZ_SACM01000003.1"/>
</dbReference>
<keyword evidence="3 5" id="KW-1133">Transmembrane helix</keyword>
<evidence type="ECO:0000313" key="7">
    <source>
        <dbReference type="EMBL" id="RVT85047.1"/>
    </source>
</evidence>
<dbReference type="GO" id="GO:0016020">
    <property type="term" value="C:membrane"/>
    <property type="evidence" value="ECO:0007669"/>
    <property type="project" value="UniProtKB-SubCell"/>
</dbReference>
<feature type="transmembrane region" description="Helical" evidence="5">
    <location>
        <begin position="157"/>
        <end position="183"/>
    </location>
</feature>
<proteinExistence type="predicted"/>
<evidence type="ECO:0000256" key="2">
    <source>
        <dbReference type="ARBA" id="ARBA00022692"/>
    </source>
</evidence>
<comment type="subcellular location">
    <subcellularLocation>
        <location evidence="1">Membrane</location>
        <topology evidence="1">Multi-pass membrane protein</topology>
    </subcellularLocation>
</comment>
<dbReference type="InterPro" id="IPR009915">
    <property type="entry name" value="NnrU_dom"/>
</dbReference>
<evidence type="ECO:0000256" key="5">
    <source>
        <dbReference type="SAM" id="Phobius"/>
    </source>
</evidence>
<evidence type="ECO:0000259" key="6">
    <source>
        <dbReference type="Pfam" id="PF07298"/>
    </source>
</evidence>
<protein>
    <submittedName>
        <fullName evidence="7">Protein NrnU</fullName>
    </submittedName>
</protein>
<reference evidence="7 8" key="1">
    <citation type="submission" date="2019-01" db="EMBL/GenBank/DDBJ databases">
        <authorList>
            <person name="Chen W.-M."/>
        </authorList>
    </citation>
    <scope>NUCLEOTIDE SEQUENCE [LARGE SCALE GENOMIC DNA]</scope>
    <source>
        <strain evidence="7 8">CCP-18</strain>
    </source>
</reference>
<organism evidence="7 8">
    <name type="scientific">Inhella crocodyli</name>
    <dbReference type="NCBI Taxonomy" id="2499851"/>
    <lineage>
        <taxon>Bacteria</taxon>
        <taxon>Pseudomonadati</taxon>
        <taxon>Pseudomonadota</taxon>
        <taxon>Betaproteobacteria</taxon>
        <taxon>Burkholderiales</taxon>
        <taxon>Sphaerotilaceae</taxon>
        <taxon>Inhella</taxon>
    </lineage>
</organism>
<accession>A0A3S2UDE2</accession>
<dbReference type="OrthoDB" id="5293641at2"/>
<evidence type="ECO:0000313" key="8">
    <source>
        <dbReference type="Proteomes" id="UP000288587"/>
    </source>
</evidence>
<sequence>MSWLVLVLGLVLFLGVHSVRIWAEPWRQAQIARLGENRWKGLYSLVSALGLGLLIWGYAQARLEAAPLFFPPEGMAKGLRHLVALLVLLAFWLMVAAYVPRNHLKAAVKHPMVLSVKVWALAHLLVNHTAADLLLFGGFLLWAVLDFRAARRRPVSVPAGTALGTALTLVIGTVAYGAMAMWAHQAWLGVSPLMSTVRVG</sequence>
<dbReference type="Pfam" id="PF07298">
    <property type="entry name" value="NnrU"/>
    <property type="match status" value="1"/>
</dbReference>
<gene>
    <name evidence="7" type="ORF">EOD73_13095</name>
</gene>
<keyword evidence="2 5" id="KW-0812">Transmembrane</keyword>
<evidence type="ECO:0000256" key="1">
    <source>
        <dbReference type="ARBA" id="ARBA00004141"/>
    </source>
</evidence>
<dbReference type="Proteomes" id="UP000288587">
    <property type="component" value="Unassembled WGS sequence"/>
</dbReference>
<feature type="transmembrane region" description="Helical" evidence="5">
    <location>
        <begin position="119"/>
        <end position="145"/>
    </location>
</feature>
<comment type="caution">
    <text evidence="7">The sequence shown here is derived from an EMBL/GenBank/DDBJ whole genome shotgun (WGS) entry which is preliminary data.</text>
</comment>
<keyword evidence="4 5" id="KW-0472">Membrane</keyword>
<feature type="transmembrane region" description="Helical" evidence="5">
    <location>
        <begin position="42"/>
        <end position="59"/>
    </location>
</feature>